<dbReference type="Gene3D" id="3.90.550.10">
    <property type="entry name" value="Spore Coat Polysaccharide Biosynthesis Protein SpsA, Chain A"/>
    <property type="match status" value="1"/>
</dbReference>
<feature type="domain" description="Glycosyltransferase 2-like" evidence="1">
    <location>
        <begin position="13"/>
        <end position="145"/>
    </location>
</feature>
<proteinExistence type="predicted"/>
<keyword evidence="2" id="KW-0808">Transferase</keyword>
<dbReference type="PANTHER" id="PTHR22916:SF3">
    <property type="entry name" value="UDP-GLCNAC:BETAGAL BETA-1,3-N-ACETYLGLUCOSAMINYLTRANSFERASE-LIKE PROTEIN 1"/>
    <property type="match status" value="1"/>
</dbReference>
<evidence type="ECO:0000313" key="3">
    <source>
        <dbReference type="Proteomes" id="UP000292118"/>
    </source>
</evidence>
<dbReference type="GO" id="GO:0016758">
    <property type="term" value="F:hexosyltransferase activity"/>
    <property type="evidence" value="ECO:0007669"/>
    <property type="project" value="UniProtKB-ARBA"/>
</dbReference>
<keyword evidence="3" id="KW-1185">Reference proteome</keyword>
<dbReference type="InterPro" id="IPR001173">
    <property type="entry name" value="Glyco_trans_2-like"/>
</dbReference>
<dbReference type="CDD" id="cd00761">
    <property type="entry name" value="Glyco_tranf_GTA_type"/>
    <property type="match status" value="1"/>
</dbReference>
<dbReference type="InterPro" id="IPR029044">
    <property type="entry name" value="Nucleotide-diphossugar_trans"/>
</dbReference>
<dbReference type="EMBL" id="CP035493">
    <property type="protein sequence ID" value="QAY69016.1"/>
    <property type="molecule type" value="Genomic_DNA"/>
</dbReference>
<dbReference type="PANTHER" id="PTHR22916">
    <property type="entry name" value="GLYCOSYLTRANSFERASE"/>
    <property type="match status" value="1"/>
</dbReference>
<dbReference type="KEGG" id="xya:ET471_02290"/>
<dbReference type="Pfam" id="PF00535">
    <property type="entry name" value="Glycos_transf_2"/>
    <property type="match status" value="1"/>
</dbReference>
<name>A0A4P6F1B7_9MICO</name>
<gene>
    <name evidence="2" type="ORF">ET471_02290</name>
</gene>
<dbReference type="OrthoDB" id="3171021at2"/>
<dbReference type="RefSeq" id="WP_129186417.1">
    <property type="nucleotide sequence ID" value="NZ_CP035493.1"/>
</dbReference>
<accession>A0A4P6F1B7</accession>
<reference evidence="2 3" key="1">
    <citation type="submission" date="2019-01" db="EMBL/GenBank/DDBJ databases">
        <title>Genome sequencing of strain FW10M-9.</title>
        <authorList>
            <person name="Heo J."/>
            <person name="Kim S.-J."/>
            <person name="Kim J.-S."/>
            <person name="Hong S.-B."/>
            <person name="Kwon S.-W."/>
        </authorList>
    </citation>
    <scope>NUCLEOTIDE SEQUENCE [LARGE SCALE GENOMIC DNA]</scope>
    <source>
        <strain evidence="2 3">FW10M-9</strain>
    </source>
</reference>
<sequence length="288" mass="31677">MAELEHAAVPRVSIVVQATDGDAGLRRALASLLDQTMETWEAIVVDGSRGDDLAWVGEVDPRVRVLGERSSNLYGDVNRAIAQSRAPWVAFLRSADTWSAEKLEVQLERASGKDVSVVCSAFIDPGSLIHRYAARLTYERLLDGDDLCISTVLARTDVLVGHAGFSRRAASAEPLDLWLGLLSRGVAFDVVDEPLVMTSAAANPLYREEFRAARAVLSRHRRHSRVFGLGEAAAAARRGIRRRRVTARAHALQLAKEDLRGRRLTAMTHAAWYGVWRLRAARGHGRLA</sequence>
<evidence type="ECO:0000259" key="1">
    <source>
        <dbReference type="Pfam" id="PF00535"/>
    </source>
</evidence>
<dbReference type="AlphaFoldDB" id="A0A4P6F1B7"/>
<organism evidence="2 3">
    <name type="scientific">Xylanimonas protaetiae</name>
    <dbReference type="NCBI Taxonomy" id="2509457"/>
    <lineage>
        <taxon>Bacteria</taxon>
        <taxon>Bacillati</taxon>
        <taxon>Actinomycetota</taxon>
        <taxon>Actinomycetes</taxon>
        <taxon>Micrococcales</taxon>
        <taxon>Promicromonosporaceae</taxon>
        <taxon>Xylanimonas</taxon>
    </lineage>
</organism>
<protein>
    <submittedName>
        <fullName evidence="2">Glycosyltransferase family 2 protein</fullName>
    </submittedName>
</protein>
<dbReference type="Proteomes" id="UP000292118">
    <property type="component" value="Chromosome"/>
</dbReference>
<evidence type="ECO:0000313" key="2">
    <source>
        <dbReference type="EMBL" id="QAY69016.1"/>
    </source>
</evidence>
<dbReference type="SUPFAM" id="SSF53448">
    <property type="entry name" value="Nucleotide-diphospho-sugar transferases"/>
    <property type="match status" value="1"/>
</dbReference>